<reference evidence="1" key="1">
    <citation type="submission" date="2023-03" db="EMBL/GenBank/DDBJ databases">
        <title>Actinoallomurus iriomotensis NBRC 103681.</title>
        <authorList>
            <person name="Ichikawa N."/>
            <person name="Sato H."/>
            <person name="Tonouchi N."/>
        </authorList>
    </citation>
    <scope>NUCLEOTIDE SEQUENCE</scope>
    <source>
        <strain evidence="1">NBRC 103681</strain>
    </source>
</reference>
<evidence type="ECO:0000313" key="1">
    <source>
        <dbReference type="EMBL" id="GLY74210.1"/>
    </source>
</evidence>
<dbReference type="AlphaFoldDB" id="A0A9W6VN07"/>
<proteinExistence type="predicted"/>
<comment type="caution">
    <text evidence="1">The sequence shown here is derived from an EMBL/GenBank/DDBJ whole genome shotgun (WGS) entry which is preliminary data.</text>
</comment>
<dbReference type="Proteomes" id="UP001165135">
    <property type="component" value="Unassembled WGS sequence"/>
</dbReference>
<protein>
    <submittedName>
        <fullName evidence="1">Uncharacterized protein</fullName>
    </submittedName>
</protein>
<dbReference type="EMBL" id="BSTJ01000002">
    <property type="protein sequence ID" value="GLY74210.1"/>
    <property type="molecule type" value="Genomic_DNA"/>
</dbReference>
<gene>
    <name evidence="1" type="ORF">Airi01_024770</name>
</gene>
<dbReference type="RefSeq" id="WP_285619925.1">
    <property type="nucleotide sequence ID" value="NZ_BSTJ01000002.1"/>
</dbReference>
<organism evidence="1 2">
    <name type="scientific">Actinoallomurus iriomotensis</name>
    <dbReference type="NCBI Taxonomy" id="478107"/>
    <lineage>
        <taxon>Bacteria</taxon>
        <taxon>Bacillati</taxon>
        <taxon>Actinomycetota</taxon>
        <taxon>Actinomycetes</taxon>
        <taxon>Streptosporangiales</taxon>
        <taxon>Thermomonosporaceae</taxon>
        <taxon>Actinoallomurus</taxon>
    </lineage>
</organism>
<evidence type="ECO:0000313" key="2">
    <source>
        <dbReference type="Proteomes" id="UP001165135"/>
    </source>
</evidence>
<name>A0A9W6VN07_9ACTN</name>
<sequence>MHLEVRTADGTPAASADVVLAERHCRLRDPALAAALASRCDAAHRLGVRQSLLCLEQLLYPLWDDATRPAT</sequence>
<accession>A0A9W6VN07</accession>